<protein>
    <submittedName>
        <fullName evidence="1">Uncharacterized protein</fullName>
    </submittedName>
</protein>
<organism evidence="1 2">
    <name type="scientific">Paenibacillus rhizovicinus</name>
    <dbReference type="NCBI Taxonomy" id="2704463"/>
    <lineage>
        <taxon>Bacteria</taxon>
        <taxon>Bacillati</taxon>
        <taxon>Bacillota</taxon>
        <taxon>Bacilli</taxon>
        <taxon>Bacillales</taxon>
        <taxon>Paenibacillaceae</taxon>
        <taxon>Paenibacillus</taxon>
    </lineage>
</organism>
<name>A0A6C0PAB8_9BACL</name>
<evidence type="ECO:0000313" key="1">
    <source>
        <dbReference type="EMBL" id="QHW35540.1"/>
    </source>
</evidence>
<dbReference type="KEGG" id="prz:GZH47_32150"/>
<proteinExistence type="predicted"/>
<sequence length="162" mass="18880">MKLLAFKKDVHLRFGVKSNRIRSGENIDPAEYEDLKPDWITFKEYLMEAQHRITIDGQLSDEHKLILLQHNRKILIDQLTAFAMKMGCPANAALDYAERVEVQNREAGNDVEFLYLEMAKLGVRPLMSEIRMRNQSLRKERSIKKYKSLIKRILGSLFLMAA</sequence>
<dbReference type="RefSeq" id="WP_162645686.1">
    <property type="nucleotide sequence ID" value="NZ_CP048287.1"/>
</dbReference>
<geneLocation type="plasmid" evidence="1 2">
    <name>unnamed1</name>
</geneLocation>
<accession>A0A6C0PAB8</accession>
<reference evidence="1 2" key="1">
    <citation type="submission" date="2020-02" db="EMBL/GenBank/DDBJ databases">
        <title>Paenibacillus sp. nov., isolated from rhizosphere soil of tomato.</title>
        <authorList>
            <person name="Weon H.-Y."/>
            <person name="Lee S.A."/>
        </authorList>
    </citation>
    <scope>NUCLEOTIDE SEQUENCE [LARGE SCALE GENOMIC DNA]</scope>
    <source>
        <strain evidence="1 2">14171R-81</strain>
        <plasmid evidence="1 2">unnamed1</plasmid>
    </source>
</reference>
<gene>
    <name evidence="1" type="ORF">GZH47_32150</name>
</gene>
<dbReference type="Proteomes" id="UP000479114">
    <property type="component" value="Plasmid unnamed1"/>
</dbReference>
<dbReference type="AlphaFoldDB" id="A0A6C0PAB8"/>
<keyword evidence="2" id="KW-1185">Reference proteome</keyword>
<evidence type="ECO:0000313" key="2">
    <source>
        <dbReference type="Proteomes" id="UP000479114"/>
    </source>
</evidence>
<dbReference type="EMBL" id="CP048287">
    <property type="protein sequence ID" value="QHW35540.1"/>
    <property type="molecule type" value="Genomic_DNA"/>
</dbReference>
<keyword evidence="1" id="KW-0614">Plasmid</keyword>